<dbReference type="PIRSF" id="PIRSF036578">
    <property type="entry name" value="RFC1"/>
    <property type="match status" value="1"/>
</dbReference>
<dbReference type="CDD" id="cd18140">
    <property type="entry name" value="HLD_clamp_RFC"/>
    <property type="match status" value="1"/>
</dbReference>
<feature type="compositionally biased region" description="Basic and acidic residues" evidence="8">
    <location>
        <begin position="207"/>
        <end position="249"/>
    </location>
</feature>
<dbReference type="FunFam" id="3.40.50.300:FF:000395">
    <property type="entry name" value="Replication factor C subunit 1"/>
    <property type="match status" value="1"/>
</dbReference>
<evidence type="ECO:0000256" key="2">
    <source>
        <dbReference type="ARBA" id="ARBA00006116"/>
    </source>
</evidence>
<evidence type="ECO:0000256" key="4">
    <source>
        <dbReference type="ARBA" id="ARBA00022741"/>
    </source>
</evidence>
<name>A0A1I7U8H6_9PELO</name>
<protein>
    <recommendedName>
        <fullName evidence="7">Replication factor C subunit 1</fullName>
    </recommendedName>
</protein>
<dbReference type="InterPro" id="IPR008921">
    <property type="entry name" value="DNA_pol3_clamp-load_cplx_C"/>
</dbReference>
<feature type="compositionally biased region" description="Low complexity" evidence="8">
    <location>
        <begin position="138"/>
        <end position="160"/>
    </location>
</feature>
<dbReference type="Gene3D" id="1.10.8.60">
    <property type="match status" value="1"/>
</dbReference>
<dbReference type="Gene3D" id="1.20.272.10">
    <property type="match status" value="1"/>
</dbReference>
<feature type="compositionally biased region" description="Acidic residues" evidence="8">
    <location>
        <begin position="780"/>
        <end position="802"/>
    </location>
</feature>
<dbReference type="Proteomes" id="UP000095282">
    <property type="component" value="Unplaced"/>
</dbReference>
<feature type="region of interest" description="Disordered" evidence="8">
    <location>
        <begin position="1"/>
        <end position="272"/>
    </location>
</feature>
<feature type="region of interest" description="Disordered" evidence="8">
    <location>
        <begin position="779"/>
        <end position="845"/>
    </location>
</feature>
<dbReference type="SUPFAM" id="SSF52540">
    <property type="entry name" value="P-loop containing nucleoside triphosphate hydrolases"/>
    <property type="match status" value="1"/>
</dbReference>
<dbReference type="FunFam" id="1.10.8.60:FF:000021">
    <property type="entry name" value="Replication factor C subunit 1"/>
    <property type="match status" value="1"/>
</dbReference>
<dbReference type="GO" id="GO:0003689">
    <property type="term" value="F:DNA clamp loader activity"/>
    <property type="evidence" value="ECO:0007669"/>
    <property type="project" value="UniProtKB-UniRule"/>
</dbReference>
<dbReference type="PANTHER" id="PTHR23389:SF6">
    <property type="entry name" value="REPLICATION FACTOR C SUBUNIT 1"/>
    <property type="match status" value="1"/>
</dbReference>
<dbReference type="Pfam" id="PF08519">
    <property type="entry name" value="RFC1"/>
    <property type="match status" value="1"/>
</dbReference>
<dbReference type="Gene3D" id="3.40.50.300">
    <property type="entry name" value="P-loop containing nucleotide triphosphate hydrolases"/>
    <property type="match status" value="1"/>
</dbReference>
<reference evidence="11" key="1">
    <citation type="submission" date="2016-11" db="UniProtKB">
        <authorList>
            <consortium name="WormBaseParasite"/>
        </authorList>
    </citation>
    <scope>IDENTIFICATION</scope>
</reference>
<dbReference type="eggNOG" id="KOG1968">
    <property type="taxonomic scope" value="Eukaryota"/>
</dbReference>
<feature type="compositionally biased region" description="Low complexity" evidence="8">
    <location>
        <begin position="257"/>
        <end position="272"/>
    </location>
</feature>
<accession>A0A1I7U8H6</accession>
<keyword evidence="4 7" id="KW-0547">Nucleotide-binding</keyword>
<keyword evidence="6 7" id="KW-0539">Nucleus</keyword>
<feature type="compositionally biased region" description="Basic and acidic residues" evidence="8">
    <location>
        <begin position="161"/>
        <end position="181"/>
    </location>
</feature>
<dbReference type="CDD" id="cd00009">
    <property type="entry name" value="AAA"/>
    <property type="match status" value="1"/>
</dbReference>
<dbReference type="SMART" id="SM00382">
    <property type="entry name" value="AAA"/>
    <property type="match status" value="1"/>
</dbReference>
<organism evidence="10 11">
    <name type="scientific">Caenorhabditis tropicalis</name>
    <dbReference type="NCBI Taxonomy" id="1561998"/>
    <lineage>
        <taxon>Eukaryota</taxon>
        <taxon>Metazoa</taxon>
        <taxon>Ecdysozoa</taxon>
        <taxon>Nematoda</taxon>
        <taxon>Chromadorea</taxon>
        <taxon>Rhabditida</taxon>
        <taxon>Rhabditina</taxon>
        <taxon>Rhabditomorpha</taxon>
        <taxon>Rhabditoidea</taxon>
        <taxon>Rhabditidae</taxon>
        <taxon>Peloderinae</taxon>
        <taxon>Caenorhabditis</taxon>
    </lineage>
</organism>
<evidence type="ECO:0000256" key="6">
    <source>
        <dbReference type="ARBA" id="ARBA00023242"/>
    </source>
</evidence>
<dbReference type="SUPFAM" id="SSF48019">
    <property type="entry name" value="post-AAA+ oligomerization domain-like"/>
    <property type="match status" value="1"/>
</dbReference>
<comment type="subcellular location">
    <subcellularLocation>
        <location evidence="1 7">Nucleus</location>
    </subcellularLocation>
</comment>
<evidence type="ECO:0000256" key="7">
    <source>
        <dbReference type="PIRNR" id="PIRNR036578"/>
    </source>
</evidence>
<evidence type="ECO:0000256" key="1">
    <source>
        <dbReference type="ARBA" id="ARBA00004123"/>
    </source>
</evidence>
<evidence type="ECO:0000256" key="5">
    <source>
        <dbReference type="ARBA" id="ARBA00022840"/>
    </source>
</evidence>
<evidence type="ECO:0000256" key="8">
    <source>
        <dbReference type="SAM" id="MobiDB-lite"/>
    </source>
</evidence>
<dbReference type="PANTHER" id="PTHR23389">
    <property type="entry name" value="CHROMOSOME TRANSMISSION FIDELITY FACTOR 18"/>
    <property type="match status" value="1"/>
</dbReference>
<dbReference type="Pfam" id="PF00004">
    <property type="entry name" value="AAA"/>
    <property type="match status" value="1"/>
</dbReference>
<feature type="compositionally biased region" description="Gly residues" evidence="8">
    <location>
        <begin position="828"/>
        <end position="845"/>
    </location>
</feature>
<comment type="similarity">
    <text evidence="2 7">Belongs to the activator 1 large subunit family.</text>
</comment>
<feature type="compositionally biased region" description="Basic residues" evidence="8">
    <location>
        <begin position="25"/>
        <end position="38"/>
    </location>
</feature>
<feature type="domain" description="AAA+ ATPase" evidence="9">
    <location>
        <begin position="343"/>
        <end position="481"/>
    </location>
</feature>
<dbReference type="InterPro" id="IPR003593">
    <property type="entry name" value="AAA+_ATPase"/>
</dbReference>
<dbReference type="InterPro" id="IPR047854">
    <property type="entry name" value="RFC_lid"/>
</dbReference>
<feature type="compositionally biased region" description="Low complexity" evidence="8">
    <location>
        <begin position="813"/>
        <end position="826"/>
    </location>
</feature>
<evidence type="ECO:0000313" key="10">
    <source>
        <dbReference type="Proteomes" id="UP000095282"/>
    </source>
</evidence>
<keyword evidence="3 7" id="KW-0235">DNA replication</keyword>
<dbReference type="AlphaFoldDB" id="A0A1I7U8H6"/>
<dbReference type="InterPro" id="IPR012178">
    <property type="entry name" value="RFC1"/>
</dbReference>
<dbReference type="STRING" id="1561998.A0A1I7U8H6"/>
<dbReference type="GO" id="GO:0005524">
    <property type="term" value="F:ATP binding"/>
    <property type="evidence" value="ECO:0007669"/>
    <property type="project" value="UniProtKB-UniRule"/>
</dbReference>
<dbReference type="InterPro" id="IPR003959">
    <property type="entry name" value="ATPase_AAA_core"/>
</dbReference>
<keyword evidence="10" id="KW-1185">Reference proteome</keyword>
<feature type="compositionally biased region" description="Basic residues" evidence="8">
    <location>
        <begin position="54"/>
        <end position="64"/>
    </location>
</feature>
<dbReference type="GO" id="GO:0006281">
    <property type="term" value="P:DNA repair"/>
    <property type="evidence" value="ECO:0007669"/>
    <property type="project" value="InterPro"/>
</dbReference>
<dbReference type="GO" id="GO:0003677">
    <property type="term" value="F:DNA binding"/>
    <property type="evidence" value="ECO:0007669"/>
    <property type="project" value="InterPro"/>
</dbReference>
<dbReference type="GO" id="GO:0005634">
    <property type="term" value="C:nucleus"/>
    <property type="evidence" value="ECO:0007669"/>
    <property type="project" value="UniProtKB-SubCell"/>
</dbReference>
<dbReference type="InterPro" id="IPR027417">
    <property type="entry name" value="P-loop_NTPase"/>
</dbReference>
<dbReference type="GO" id="GO:0005663">
    <property type="term" value="C:DNA replication factor C complex"/>
    <property type="evidence" value="ECO:0007669"/>
    <property type="project" value="InterPro"/>
</dbReference>
<dbReference type="Pfam" id="PF25361">
    <property type="entry name" value="AAA_lid_RFC1"/>
    <property type="match status" value="1"/>
</dbReference>
<evidence type="ECO:0000313" key="11">
    <source>
        <dbReference type="WBParaSite" id="Csp11.Scaffold629.g15927.t1"/>
    </source>
</evidence>
<proteinExistence type="inferred from homology"/>
<evidence type="ECO:0000256" key="3">
    <source>
        <dbReference type="ARBA" id="ARBA00022705"/>
    </source>
</evidence>
<dbReference type="GO" id="GO:0016887">
    <property type="term" value="F:ATP hydrolysis activity"/>
    <property type="evidence" value="ECO:0007669"/>
    <property type="project" value="InterPro"/>
</dbReference>
<evidence type="ECO:0000259" key="9">
    <source>
        <dbReference type="SMART" id="SM00382"/>
    </source>
</evidence>
<dbReference type="InterPro" id="IPR013725">
    <property type="entry name" value="DNA_replication_fac_RFC1_C"/>
</dbReference>
<dbReference type="WBParaSite" id="Csp11.Scaffold629.g15927.t1">
    <property type="protein sequence ID" value="Csp11.Scaffold629.g15927.t1"/>
    <property type="gene ID" value="Csp11.Scaffold629.g15927"/>
</dbReference>
<dbReference type="GO" id="GO:0006260">
    <property type="term" value="P:DNA replication"/>
    <property type="evidence" value="ECO:0007669"/>
    <property type="project" value="UniProtKB-KW"/>
</dbReference>
<keyword evidence="5 7" id="KW-0067">ATP-binding</keyword>
<sequence>MSTKRRLVISSDSDDDMPANEKHEKSKKATIPTKKRSKAVVVSDDDEDEQSPVSHKKTASKRSKKREESNTSSDEDELVRGIDDKKKKKGGKKELPAGQMTLDFMRKPSSSSSIKTEDEKKKAVGKNLVDPSDFFKNSPAPSASKLPKVAPKAAKVVKPSSPEKKISPSTKENTKTKKVSDDEFVDSDDSFDNFVPITASKKTPEKKKKETVKEEVTKKKETVKTKDSPKKDLSKKVLPKESPKKEVPKKTAPPPKVVSDSSSSSQVSTSSIVFPPKPEPVLSWVDKYKPKRAGELVGQHGEKSPMNKLLDWLKDWAKLNLGEGAKIKRPKPAPWMASQDGTAFKAALLSGSPGVGKTTCAYMACQQLGLKLVEMNASDVRNKKHLEQKIGELSGSHQIEEFFGTKKCVPQDNSKVHHVLIMDEVDGMSGNEDRAGISELIQIIKESKIPIICICNDRQHPKIRSLANYCYDLRFSKPRVEMIRSRMMTICSQEKMKIKVEDLDELIELSGHDVRQTIYNLQMRSKMTDAKIAKKDQAWGPFEAARRLLDSRTTLMEKQEMFFVDYGIMPLFVQENYLNMKNEKQSSLEAIRGLRKASDLISMGDLVDKQIRGGGSWKLLNEQSMLSAALPALATGGHLKAMLQFPSWLGKNSTAGKKKRLLQQLVQHTHLKVSAGTHSFATDYAPMLRQKITKPLLDHENDGIPTVIETMTEYDLIKDDSEALTEIVTWPGKIDPASKILSKVKAALTRTLNKTSRMLPYSMDDVSKGKKRGVNAIGIEMDEEGNLVEQFEEEDGESDNEDDKPTSSEVVIKTKTSGSSGTTKAARGGRGGARGGSRGGKGSKK</sequence>
<feature type="compositionally biased region" description="Acidic residues" evidence="8">
    <location>
        <begin position="182"/>
        <end position="191"/>
    </location>
</feature>